<protein>
    <submittedName>
        <fullName evidence="2">Uncharacterized protein</fullName>
    </submittedName>
</protein>
<feature type="chain" id="PRO_5011489370" evidence="1">
    <location>
        <begin position="20"/>
        <end position="111"/>
    </location>
</feature>
<keyword evidence="3" id="KW-1185">Reference proteome</keyword>
<organism evidence="2 3">
    <name type="scientific">Mucilaginibacter pineti</name>
    <dbReference type="NCBI Taxonomy" id="1391627"/>
    <lineage>
        <taxon>Bacteria</taxon>
        <taxon>Pseudomonadati</taxon>
        <taxon>Bacteroidota</taxon>
        <taxon>Sphingobacteriia</taxon>
        <taxon>Sphingobacteriales</taxon>
        <taxon>Sphingobacteriaceae</taxon>
        <taxon>Mucilaginibacter</taxon>
    </lineage>
</organism>
<dbReference type="Gene3D" id="2.40.50.340">
    <property type="match status" value="1"/>
</dbReference>
<dbReference type="Proteomes" id="UP000199072">
    <property type="component" value="Unassembled WGS sequence"/>
</dbReference>
<keyword evidence="1" id="KW-0732">Signal</keyword>
<evidence type="ECO:0000313" key="2">
    <source>
        <dbReference type="EMBL" id="SDF75515.1"/>
    </source>
</evidence>
<evidence type="ECO:0000256" key="1">
    <source>
        <dbReference type="SAM" id="SignalP"/>
    </source>
</evidence>
<proteinExistence type="predicted"/>
<evidence type="ECO:0000313" key="3">
    <source>
        <dbReference type="Proteomes" id="UP000199072"/>
    </source>
</evidence>
<dbReference type="RefSeq" id="WP_091157589.1">
    <property type="nucleotide sequence ID" value="NZ_FNAI01000028.1"/>
</dbReference>
<reference evidence="2 3" key="1">
    <citation type="submission" date="2016-10" db="EMBL/GenBank/DDBJ databases">
        <authorList>
            <person name="de Groot N.N."/>
        </authorList>
    </citation>
    <scope>NUCLEOTIDE SEQUENCE [LARGE SCALE GENOMIC DNA]</scope>
    <source>
        <strain evidence="2 3">47C3B</strain>
    </source>
</reference>
<dbReference type="STRING" id="1391627.SAMN05216464_12831"/>
<gene>
    <name evidence="2" type="ORF">SAMN05216464_12831</name>
</gene>
<dbReference type="AlphaFoldDB" id="A0A1G7NN52"/>
<sequence>MKKLLICLLFCLSILQVFNITGCTKKAQNAVEQPHHNTPVLLGSLIPSAFKLDKNNMATVYFVASSTAYKLDLNKISANATYNLLLTSKNKLTPVKVYIYRNSQEIAKIEL</sequence>
<accession>A0A1G7NN52</accession>
<feature type="signal peptide" evidence="1">
    <location>
        <begin position="1"/>
        <end position="19"/>
    </location>
</feature>
<name>A0A1G7NN52_9SPHI</name>
<dbReference type="EMBL" id="FNAI01000028">
    <property type="protein sequence ID" value="SDF75515.1"/>
    <property type="molecule type" value="Genomic_DNA"/>
</dbReference>